<evidence type="ECO:0000256" key="5">
    <source>
        <dbReference type="ARBA" id="ARBA00022490"/>
    </source>
</evidence>
<evidence type="ECO:0000256" key="7">
    <source>
        <dbReference type="ARBA" id="ARBA00022603"/>
    </source>
</evidence>
<dbReference type="Gene3D" id="3.40.50.150">
    <property type="entry name" value="Vaccinia Virus protein VP39"/>
    <property type="match status" value="1"/>
</dbReference>
<comment type="catalytic activity">
    <reaction evidence="11">
        <text>glycine + S-adenosyl-L-methionine = sarcosine + S-adenosyl-L-homocysteine + H(+)</text>
        <dbReference type="Rhea" id="RHEA:19937"/>
        <dbReference type="ChEBI" id="CHEBI:15378"/>
        <dbReference type="ChEBI" id="CHEBI:57305"/>
        <dbReference type="ChEBI" id="CHEBI:57433"/>
        <dbReference type="ChEBI" id="CHEBI:57856"/>
        <dbReference type="ChEBI" id="CHEBI:59789"/>
        <dbReference type="EC" id="2.1.1.20"/>
    </reaction>
    <physiologicalReaction direction="left-to-right" evidence="11">
        <dbReference type="Rhea" id="RHEA:19938"/>
    </physiologicalReaction>
</comment>
<dbReference type="PANTHER" id="PTHR16458">
    <property type="entry name" value="GLYCINE N-METHYLTRANSFERASE"/>
    <property type="match status" value="1"/>
</dbReference>
<dbReference type="GO" id="GO:0046498">
    <property type="term" value="P:S-adenosylhomocysteine metabolic process"/>
    <property type="evidence" value="ECO:0007669"/>
    <property type="project" value="TreeGrafter"/>
</dbReference>
<evidence type="ECO:0000256" key="8">
    <source>
        <dbReference type="ARBA" id="ARBA00022679"/>
    </source>
</evidence>
<comment type="subcellular location">
    <subcellularLocation>
        <location evidence="1">Cytoplasm</location>
    </subcellularLocation>
</comment>
<evidence type="ECO:0000313" key="14">
    <source>
        <dbReference type="EMBL" id="JAS19642.1"/>
    </source>
</evidence>
<feature type="domain" description="Methyltransferase" evidence="12">
    <location>
        <begin position="47"/>
        <end position="126"/>
    </location>
</feature>
<proteinExistence type="predicted"/>
<dbReference type="CDD" id="cd02440">
    <property type="entry name" value="AdoMet_MTases"/>
    <property type="match status" value="1"/>
</dbReference>
<dbReference type="GO" id="GO:0005542">
    <property type="term" value="F:folic acid binding"/>
    <property type="evidence" value="ECO:0007669"/>
    <property type="project" value="UniProtKB-KW"/>
</dbReference>
<gene>
    <name evidence="14" type="ORF">g.32680</name>
    <name evidence="13" type="ORF">g.32685</name>
</gene>
<keyword evidence="10" id="KW-0290">Folate-binding</keyword>
<evidence type="ECO:0000259" key="12">
    <source>
        <dbReference type="Pfam" id="PF13847"/>
    </source>
</evidence>
<evidence type="ECO:0000256" key="9">
    <source>
        <dbReference type="ARBA" id="ARBA00022691"/>
    </source>
</evidence>
<sequence>MSKITVGDNYADGKAAKVWDIFIGDQEARTKNYKDFICNLLSEKGCKRVLDVACGTGVDSVMLVEAGFQVTSVDASDQMLKYALRTRWNRKKEPGFENWVIEEGNWLTLKEDVEEFTDLGFDAVICLGNSFTHILDPEGDQRDQRLVLATQ</sequence>
<protein>
    <recommendedName>
        <fullName evidence="4">Glycine N-methyltransferase</fullName>
        <ecNumber evidence="3">2.1.1.20</ecNumber>
    </recommendedName>
</protein>
<keyword evidence="6" id="KW-0597">Phosphoprotein</keyword>
<dbReference type="PROSITE" id="PS51600">
    <property type="entry name" value="SAM_GNMT"/>
    <property type="match status" value="1"/>
</dbReference>
<accession>A0A1B6D1R2</accession>
<evidence type="ECO:0000256" key="11">
    <source>
        <dbReference type="ARBA" id="ARBA00048261"/>
    </source>
</evidence>
<dbReference type="EMBL" id="GEDC01017656">
    <property type="protein sequence ID" value="JAS19642.1"/>
    <property type="molecule type" value="Transcribed_RNA"/>
</dbReference>
<dbReference type="InterPro" id="IPR014369">
    <property type="entry name" value="Gly/Sar_N_MeTrfase"/>
</dbReference>
<dbReference type="Pfam" id="PF13847">
    <property type="entry name" value="Methyltransf_31"/>
    <property type="match status" value="1"/>
</dbReference>
<dbReference type="GO" id="GO:0017174">
    <property type="term" value="F:glycine N-methyltransferase activity"/>
    <property type="evidence" value="ECO:0007669"/>
    <property type="project" value="UniProtKB-EC"/>
</dbReference>
<dbReference type="GO" id="GO:0005829">
    <property type="term" value="C:cytosol"/>
    <property type="evidence" value="ECO:0007669"/>
    <property type="project" value="TreeGrafter"/>
</dbReference>
<evidence type="ECO:0000256" key="2">
    <source>
        <dbReference type="ARBA" id="ARBA00011881"/>
    </source>
</evidence>
<evidence type="ECO:0000256" key="4">
    <source>
        <dbReference type="ARBA" id="ARBA00019972"/>
    </source>
</evidence>
<dbReference type="SUPFAM" id="SSF53335">
    <property type="entry name" value="S-adenosyl-L-methionine-dependent methyltransferases"/>
    <property type="match status" value="1"/>
</dbReference>
<dbReference type="GO" id="GO:0051289">
    <property type="term" value="P:protein homotetramerization"/>
    <property type="evidence" value="ECO:0007669"/>
    <property type="project" value="TreeGrafter"/>
</dbReference>
<dbReference type="GO" id="GO:0016594">
    <property type="term" value="F:glycine binding"/>
    <property type="evidence" value="ECO:0007669"/>
    <property type="project" value="TreeGrafter"/>
</dbReference>
<dbReference type="GO" id="GO:0006730">
    <property type="term" value="P:one-carbon metabolic process"/>
    <property type="evidence" value="ECO:0007669"/>
    <property type="project" value="TreeGrafter"/>
</dbReference>
<dbReference type="GO" id="GO:0042802">
    <property type="term" value="F:identical protein binding"/>
    <property type="evidence" value="ECO:0007669"/>
    <property type="project" value="TreeGrafter"/>
</dbReference>
<evidence type="ECO:0000256" key="6">
    <source>
        <dbReference type="ARBA" id="ARBA00022553"/>
    </source>
</evidence>
<dbReference type="InterPro" id="IPR029063">
    <property type="entry name" value="SAM-dependent_MTases_sf"/>
</dbReference>
<keyword evidence="7" id="KW-0489">Methyltransferase</keyword>
<name>A0A1B6D1R2_9HEMI</name>
<evidence type="ECO:0000256" key="1">
    <source>
        <dbReference type="ARBA" id="ARBA00004496"/>
    </source>
</evidence>
<dbReference type="PANTHER" id="PTHR16458:SF2">
    <property type="entry name" value="GLYCINE N-METHYLTRANSFERASE"/>
    <property type="match status" value="1"/>
</dbReference>
<dbReference type="EMBL" id="GEDC01028041">
    <property type="protein sequence ID" value="JAS09257.1"/>
    <property type="molecule type" value="Transcribed_RNA"/>
</dbReference>
<dbReference type="GO" id="GO:0032259">
    <property type="term" value="P:methylation"/>
    <property type="evidence" value="ECO:0007669"/>
    <property type="project" value="UniProtKB-KW"/>
</dbReference>
<dbReference type="GO" id="GO:0006111">
    <property type="term" value="P:regulation of gluconeogenesis"/>
    <property type="evidence" value="ECO:0007669"/>
    <property type="project" value="TreeGrafter"/>
</dbReference>
<evidence type="ECO:0000256" key="10">
    <source>
        <dbReference type="ARBA" id="ARBA00022954"/>
    </source>
</evidence>
<dbReference type="GO" id="GO:1901052">
    <property type="term" value="P:sarcosine metabolic process"/>
    <property type="evidence" value="ECO:0007669"/>
    <property type="project" value="TreeGrafter"/>
</dbReference>
<dbReference type="GO" id="GO:1904047">
    <property type="term" value="F:S-adenosyl-L-methionine binding"/>
    <property type="evidence" value="ECO:0007669"/>
    <property type="project" value="TreeGrafter"/>
</dbReference>
<evidence type="ECO:0000256" key="3">
    <source>
        <dbReference type="ARBA" id="ARBA00011999"/>
    </source>
</evidence>
<dbReference type="InterPro" id="IPR025714">
    <property type="entry name" value="Methyltranfer_dom"/>
</dbReference>
<evidence type="ECO:0000313" key="13">
    <source>
        <dbReference type="EMBL" id="JAS09257.1"/>
    </source>
</evidence>
<keyword evidence="5" id="KW-0963">Cytoplasm</keyword>
<dbReference type="AlphaFoldDB" id="A0A1B6D1R2"/>
<dbReference type="EC" id="2.1.1.20" evidence="3"/>
<keyword evidence="9" id="KW-0949">S-adenosyl-L-methionine</keyword>
<comment type="subunit">
    <text evidence="2">Homotetramer.</text>
</comment>
<dbReference type="FunFam" id="3.40.50.150:FF:000113">
    <property type="entry name" value="Glycine N-methyltransferase"/>
    <property type="match status" value="1"/>
</dbReference>
<dbReference type="GO" id="GO:0046500">
    <property type="term" value="P:S-adenosylmethionine metabolic process"/>
    <property type="evidence" value="ECO:0007669"/>
    <property type="project" value="TreeGrafter"/>
</dbReference>
<keyword evidence="8" id="KW-0808">Transferase</keyword>
<dbReference type="Gene3D" id="3.30.46.10">
    <property type="entry name" value="Glycine N-methyltransferase, chain A, domain 1"/>
    <property type="match status" value="1"/>
</dbReference>
<organism evidence="14">
    <name type="scientific">Clastoptera arizonana</name>
    <name type="common">Arizona spittle bug</name>
    <dbReference type="NCBI Taxonomy" id="38151"/>
    <lineage>
        <taxon>Eukaryota</taxon>
        <taxon>Metazoa</taxon>
        <taxon>Ecdysozoa</taxon>
        <taxon>Arthropoda</taxon>
        <taxon>Hexapoda</taxon>
        <taxon>Insecta</taxon>
        <taxon>Pterygota</taxon>
        <taxon>Neoptera</taxon>
        <taxon>Paraneoptera</taxon>
        <taxon>Hemiptera</taxon>
        <taxon>Auchenorrhyncha</taxon>
        <taxon>Cercopoidea</taxon>
        <taxon>Clastopteridae</taxon>
        <taxon>Clastoptera</taxon>
    </lineage>
</organism>
<reference evidence="14" key="1">
    <citation type="submission" date="2015-12" db="EMBL/GenBank/DDBJ databases">
        <title>De novo transcriptome assembly of four potential Pierce s Disease insect vectors from Arizona vineyards.</title>
        <authorList>
            <person name="Tassone E.E."/>
        </authorList>
    </citation>
    <scope>NUCLEOTIDE SEQUENCE</scope>
</reference>